<dbReference type="SUPFAM" id="SSF51445">
    <property type="entry name" value="(Trans)glycosidases"/>
    <property type="match status" value="1"/>
</dbReference>
<dbReference type="GeneID" id="70249562"/>
<dbReference type="AlphaFoldDB" id="A0AAD4Q2F2"/>
<evidence type="ECO:0008006" key="4">
    <source>
        <dbReference type="Google" id="ProtNLM"/>
    </source>
</evidence>
<proteinExistence type="predicted"/>
<feature type="chain" id="PRO_5041990428" description="Glycoside hydrolase family 17 protein" evidence="1">
    <location>
        <begin position="23"/>
        <end position="384"/>
    </location>
</feature>
<dbReference type="EMBL" id="JAJTJA010000002">
    <property type="protein sequence ID" value="KAH8703622.1"/>
    <property type="molecule type" value="Genomic_DNA"/>
</dbReference>
<keyword evidence="3" id="KW-1185">Reference proteome</keyword>
<organism evidence="2 3">
    <name type="scientific">Talaromyces proteolyticus</name>
    <dbReference type="NCBI Taxonomy" id="1131652"/>
    <lineage>
        <taxon>Eukaryota</taxon>
        <taxon>Fungi</taxon>
        <taxon>Dikarya</taxon>
        <taxon>Ascomycota</taxon>
        <taxon>Pezizomycotina</taxon>
        <taxon>Eurotiomycetes</taxon>
        <taxon>Eurotiomycetidae</taxon>
        <taxon>Eurotiales</taxon>
        <taxon>Trichocomaceae</taxon>
        <taxon>Talaromyces</taxon>
        <taxon>Talaromyces sect. Bacilispori</taxon>
    </lineage>
</organism>
<evidence type="ECO:0000313" key="2">
    <source>
        <dbReference type="EMBL" id="KAH8703622.1"/>
    </source>
</evidence>
<dbReference type="Proteomes" id="UP001201262">
    <property type="component" value="Unassembled WGS sequence"/>
</dbReference>
<comment type="caution">
    <text evidence="2">The sequence shown here is derived from an EMBL/GenBank/DDBJ whole genome shotgun (WGS) entry which is preliminary data.</text>
</comment>
<dbReference type="RefSeq" id="XP_046076640.1">
    <property type="nucleotide sequence ID" value="XM_046219275.1"/>
</dbReference>
<dbReference type="InterPro" id="IPR017853">
    <property type="entry name" value="GH"/>
</dbReference>
<evidence type="ECO:0000256" key="1">
    <source>
        <dbReference type="SAM" id="SignalP"/>
    </source>
</evidence>
<feature type="signal peptide" evidence="1">
    <location>
        <begin position="1"/>
        <end position="22"/>
    </location>
</feature>
<accession>A0AAD4Q2F2</accession>
<protein>
    <recommendedName>
        <fullName evidence="4">Glycoside hydrolase family 17 protein</fullName>
    </recommendedName>
</protein>
<reference evidence="2" key="1">
    <citation type="submission" date="2021-12" db="EMBL/GenBank/DDBJ databases">
        <title>Convergent genome expansion in fungi linked to evolution of root-endophyte symbiosis.</title>
        <authorList>
            <consortium name="DOE Joint Genome Institute"/>
            <person name="Ke Y.-H."/>
            <person name="Bonito G."/>
            <person name="Liao H.-L."/>
            <person name="Looney B."/>
            <person name="Rojas-Flechas A."/>
            <person name="Nash J."/>
            <person name="Hameed K."/>
            <person name="Schadt C."/>
            <person name="Martin F."/>
            <person name="Crous P.W."/>
            <person name="Miettinen O."/>
            <person name="Magnuson J.K."/>
            <person name="Labbe J."/>
            <person name="Jacobson D."/>
            <person name="Doktycz M.J."/>
            <person name="Veneault-Fourrey C."/>
            <person name="Kuo A."/>
            <person name="Mondo S."/>
            <person name="Calhoun S."/>
            <person name="Riley R."/>
            <person name="Ohm R."/>
            <person name="LaButti K."/>
            <person name="Andreopoulos B."/>
            <person name="Pangilinan J."/>
            <person name="Nolan M."/>
            <person name="Tritt A."/>
            <person name="Clum A."/>
            <person name="Lipzen A."/>
            <person name="Daum C."/>
            <person name="Barry K."/>
            <person name="Grigoriev I.V."/>
            <person name="Vilgalys R."/>
        </authorList>
    </citation>
    <scope>NUCLEOTIDE SEQUENCE</scope>
    <source>
        <strain evidence="2">PMI_201</strain>
    </source>
</reference>
<evidence type="ECO:0000313" key="3">
    <source>
        <dbReference type="Proteomes" id="UP001201262"/>
    </source>
</evidence>
<name>A0AAD4Q2F2_9EURO</name>
<sequence length="384" mass="42893">MRINTLLPLTLATTLITSITNGLPTEELNGPSSPHCFPFSVSHSWKLSLDLQPPPMSREEWWCAQEDFYGFLGFSMPFQYTNMDYDVESISQHLVMMKEQFGATMFRVYIPESYNTQLWKNILQAAIINNMGVVVQVAFPISGNSLSLEAVLESTLFQVLSDSPYAAIAPYVIFAAEYLNEPVGDCDMCAAGSTGNPADPASLANLTQGLTNFRNKMHQFGIPAGISEDWDRPNLMSGPPNADGVGVGLGVIGEAVAPIIDFCHAHIMAYYHNIQVQDAWNYTASQVLWYKQYLPKLPLLISEMMWATSYNVLHAGGYVTGFAVAEVSVQDYTLFWKTVDANCKYLKEQNTAYFIHAWREEGTLDMLNDDGTVVIPNWKPQKWC</sequence>
<gene>
    <name evidence="2" type="ORF">BGW36DRAFT_414093</name>
</gene>
<keyword evidence="1" id="KW-0732">Signal</keyword>